<dbReference type="Pfam" id="PF18911">
    <property type="entry name" value="PKD_4"/>
    <property type="match status" value="4"/>
</dbReference>
<dbReference type="CDD" id="cd00110">
    <property type="entry name" value="LamG"/>
    <property type="match status" value="1"/>
</dbReference>
<evidence type="ECO:0000259" key="4">
    <source>
        <dbReference type="PROSITE" id="PS50093"/>
    </source>
</evidence>
<dbReference type="SUPFAM" id="SSF50969">
    <property type="entry name" value="YVTN repeat-like/Quinoprotein amine dehydrogenase"/>
    <property type="match status" value="1"/>
</dbReference>
<dbReference type="PROSITE" id="PS50093">
    <property type="entry name" value="PKD"/>
    <property type="match status" value="4"/>
</dbReference>
<organism evidence="5 6">
    <name type="scientific">Nakamurella panacisegetis</name>
    <dbReference type="NCBI Taxonomy" id="1090615"/>
    <lineage>
        <taxon>Bacteria</taxon>
        <taxon>Bacillati</taxon>
        <taxon>Actinomycetota</taxon>
        <taxon>Actinomycetes</taxon>
        <taxon>Nakamurellales</taxon>
        <taxon>Nakamurellaceae</taxon>
        <taxon>Nakamurella</taxon>
    </lineage>
</organism>
<protein>
    <submittedName>
        <fullName evidence="5">PKD repeat-containing protein</fullName>
    </submittedName>
</protein>
<dbReference type="OrthoDB" id="9802683at2"/>
<feature type="domain" description="PKD" evidence="4">
    <location>
        <begin position="1267"/>
        <end position="1356"/>
    </location>
</feature>
<dbReference type="RefSeq" id="WP_090474470.1">
    <property type="nucleotide sequence ID" value="NZ_LT629710.1"/>
</dbReference>
<accession>A0A1H0IIS4</accession>
<feature type="chain" id="PRO_5009249073" evidence="3">
    <location>
        <begin position="37"/>
        <end position="1567"/>
    </location>
</feature>
<dbReference type="InterPro" id="IPR029865">
    <property type="entry name" value="KIAA0319-like"/>
</dbReference>
<proteinExistence type="predicted"/>
<sequence length="1567" mass="160073">MSVVTMRRRVTSAMSAVALAGAALTLPVVMAPAVSAAPAPVADRTATMVTADALPTTQIDGVAWSQVILGNRVFVGGDFTTARPYGAAPGVGTVPRTNLLAYTLSTGVLDPTFAPVLNGQVKAVALSPDGSRLYIGGDFTTVNGQPRSRIAAFDTTSGDLIANFAPSMNHIVNSLVVTTTTVYAGGDFTQVNGLWRIRLAAIRTSDGALTSWAPQADLAVWSMALTPDTSKLIVAGAFVNMNGSVANGSAALDPVNGTSLPWAASAAIVVGGTSSAMTSVTTDGSAMYVTAYTYGGTHNFEGMASLDPATGSIIWLEDCHGDSYSSYSDGKVAYVVGHAHYCLNVGGFNQLSSEWQRTLAFTHNATGTLLTNKQSGYKDWAGTPSPTMLNWFPTLQSGTFTGQSQAAWTVTGNGEYVIQGGEFPAVNNNPQQGLVRFAVPAKAPNKQGPRLSGADFLPTAATAVGQGTRVTIGANWDRDDSDLTYSLIRDGDTAHPIGTKVVTSQFWNLPVVTLADPGHDLAPSSTHSYAVAVKDRDGNTVVSDPISMTTNAAASPYAQLVLADQPTGFWRLDEASGKTLYDWAGSADAATSTGLTRGTVGAIAGDSDRATTFSGSSTGYGAAPASAVGANDPLTLEAWVKTTSSSGGAILALGNAATGTSTVTDRVLYMDNSGRILFGVNNGTPQAISSVSTYRDGVWHHVVATLGGDGSSLYVDGIRVARNSALNSASASAGYWRIGGDNLTGWPNKPTSNYLSAGIDEAAVYPRTLTAQQIAAHAVAGGKSIPAAPTDPYAAAVFNDGAETYWRLGETSGTVAADSGIFANKPGTYRGGFTLNQPGAIANSADKAVKLNGSNAFVSSQGAVINPVNFSAEAWFKTTSTAGGEIIGFGNSQTGTSTSYDREVFASNDGRLNFLVGTAKLVTPKPYNDGAWHHVVASSDSTGRNVYVDGALVVAGSAMTPLVTTGYWRVGGDSTAGSTSRFLNGTVDEPAIYYSALSPAQVAAHYTLGSGVAPNQAPTARFTSTATALSIAFDGSASTDPDGTVASYSWNWGDGTAAGTGATPTHVYASPGNYQVTLTVTDDKGALGSSTKTIAAAANQLPTAAFTSVRNGLTITVDGSSSADPDGSVAAYLWNWGDNSTAGSGATASHAYAAAGTYAVSLTVTDNWGGSATTTQSITVAPNQAPVAAFTSQASDLVVAVDGTQSVDADGTVASYDWNWGDNSPNSAGATASHTYAQSGTYSITLTVTDNQQATGTVTHDVTVLAANQLPNAAFTPTITNLSLAVDASASTDPDGSISTYSWNWGDNTPADSGVSATHVYSAAGTYQVTLTVTDDRGGSASRSTPVTAVLPTTVVGTDTFGRTVSNGWGSADTGGAWTLSGTASRFAVAGGRGSMSLSTAGAALAAYLNGISVKDVDLVSNVSFDKTLAGAAVYVAQDVRRISTSNYRIKARLDPNGSVQLSTVRVVGGVETTLKTVTVAGLTYTQSTVLRMRVQTTTDATGTTLSGRIWAVGASEPAVAQVSSVDTTAALQASGGVGLWTYLGSTATNAPLTASFDNVGVISSDR</sequence>
<dbReference type="STRING" id="1090615.SAMN04515671_0525"/>
<reference evidence="5 6" key="1">
    <citation type="submission" date="2016-10" db="EMBL/GenBank/DDBJ databases">
        <authorList>
            <person name="de Groot N.N."/>
        </authorList>
    </citation>
    <scope>NUCLEOTIDE SEQUENCE [LARGE SCALE GENOMIC DNA]</scope>
    <source>
        <strain evidence="6">P4-7,KCTC 19426,CECT 7604</strain>
    </source>
</reference>
<name>A0A1H0IIS4_9ACTN</name>
<keyword evidence="2" id="KW-1015">Disulfide bond</keyword>
<gene>
    <name evidence="5" type="ORF">SAMN04515671_0525</name>
</gene>
<keyword evidence="1 3" id="KW-0732">Signal</keyword>
<feature type="domain" description="PKD" evidence="4">
    <location>
        <begin position="1182"/>
        <end position="1264"/>
    </location>
</feature>
<dbReference type="SUPFAM" id="SSF49899">
    <property type="entry name" value="Concanavalin A-like lectins/glucanases"/>
    <property type="match status" value="2"/>
</dbReference>
<feature type="domain" description="PKD" evidence="4">
    <location>
        <begin position="1014"/>
        <end position="1094"/>
    </location>
</feature>
<dbReference type="PANTHER" id="PTHR46182:SF2">
    <property type="entry name" value="FI19480P1"/>
    <property type="match status" value="1"/>
</dbReference>
<dbReference type="SMART" id="SM00089">
    <property type="entry name" value="PKD"/>
    <property type="match status" value="4"/>
</dbReference>
<evidence type="ECO:0000256" key="3">
    <source>
        <dbReference type="SAM" id="SignalP"/>
    </source>
</evidence>
<dbReference type="PANTHER" id="PTHR46182">
    <property type="entry name" value="FI19480P1"/>
    <property type="match status" value="1"/>
</dbReference>
<dbReference type="GO" id="GO:0005975">
    <property type="term" value="P:carbohydrate metabolic process"/>
    <property type="evidence" value="ECO:0007669"/>
    <property type="project" value="UniProtKB-ARBA"/>
</dbReference>
<feature type="signal peptide" evidence="3">
    <location>
        <begin position="1"/>
        <end position="36"/>
    </location>
</feature>
<evidence type="ECO:0000256" key="1">
    <source>
        <dbReference type="ARBA" id="ARBA00022729"/>
    </source>
</evidence>
<dbReference type="InterPro" id="IPR013320">
    <property type="entry name" value="ConA-like_dom_sf"/>
</dbReference>
<dbReference type="InterPro" id="IPR035986">
    <property type="entry name" value="PKD_dom_sf"/>
</dbReference>
<dbReference type="InterPro" id="IPR006311">
    <property type="entry name" value="TAT_signal"/>
</dbReference>
<dbReference type="InterPro" id="IPR022409">
    <property type="entry name" value="PKD/Chitinase_dom"/>
</dbReference>
<dbReference type="GO" id="GO:0031410">
    <property type="term" value="C:cytoplasmic vesicle"/>
    <property type="evidence" value="ECO:0007669"/>
    <property type="project" value="TreeGrafter"/>
</dbReference>
<dbReference type="CDD" id="cd00146">
    <property type="entry name" value="PKD"/>
    <property type="match status" value="4"/>
</dbReference>
<dbReference type="SMART" id="SM00560">
    <property type="entry name" value="LamGL"/>
    <property type="match status" value="2"/>
</dbReference>
<dbReference type="EMBL" id="LT629710">
    <property type="protein sequence ID" value="SDO31354.1"/>
    <property type="molecule type" value="Genomic_DNA"/>
</dbReference>
<evidence type="ECO:0000313" key="5">
    <source>
        <dbReference type="EMBL" id="SDO31354.1"/>
    </source>
</evidence>
<dbReference type="InterPro" id="IPR011044">
    <property type="entry name" value="Quino_amine_DH_bsu"/>
</dbReference>
<dbReference type="InterPro" id="IPR013783">
    <property type="entry name" value="Ig-like_fold"/>
</dbReference>
<keyword evidence="6" id="KW-1185">Reference proteome</keyword>
<dbReference type="Proteomes" id="UP000198741">
    <property type="component" value="Chromosome I"/>
</dbReference>
<dbReference type="Pfam" id="PF13385">
    <property type="entry name" value="Laminin_G_3"/>
    <property type="match status" value="2"/>
</dbReference>
<dbReference type="PROSITE" id="PS51318">
    <property type="entry name" value="TAT"/>
    <property type="match status" value="1"/>
</dbReference>
<dbReference type="Gene3D" id="2.60.40.10">
    <property type="entry name" value="Immunoglobulins"/>
    <property type="match status" value="4"/>
</dbReference>
<dbReference type="Gene3D" id="2.60.120.200">
    <property type="match status" value="2"/>
</dbReference>
<dbReference type="InterPro" id="IPR000601">
    <property type="entry name" value="PKD_dom"/>
</dbReference>
<dbReference type="SMART" id="SM00282">
    <property type="entry name" value="LamG"/>
    <property type="match status" value="2"/>
</dbReference>
<evidence type="ECO:0000313" key="6">
    <source>
        <dbReference type="Proteomes" id="UP000198741"/>
    </source>
</evidence>
<dbReference type="InterPro" id="IPR001791">
    <property type="entry name" value="Laminin_G"/>
</dbReference>
<evidence type="ECO:0000256" key="2">
    <source>
        <dbReference type="ARBA" id="ARBA00023157"/>
    </source>
</evidence>
<dbReference type="GO" id="GO:0016020">
    <property type="term" value="C:membrane"/>
    <property type="evidence" value="ECO:0007669"/>
    <property type="project" value="TreeGrafter"/>
</dbReference>
<feature type="domain" description="PKD" evidence="4">
    <location>
        <begin position="1098"/>
        <end position="1180"/>
    </location>
</feature>
<dbReference type="InterPro" id="IPR006558">
    <property type="entry name" value="LamG-like"/>
</dbReference>
<dbReference type="SUPFAM" id="SSF49299">
    <property type="entry name" value="PKD domain"/>
    <property type="match status" value="4"/>
</dbReference>